<evidence type="ECO:0000313" key="2">
    <source>
        <dbReference type="EMBL" id="ETW15744.1"/>
    </source>
</evidence>
<dbReference type="AlphaFoldDB" id="A0A024UZV2"/>
<gene>
    <name evidence="2" type="ORF">PFFVO_05358</name>
</gene>
<evidence type="ECO:0000256" key="1">
    <source>
        <dbReference type="SAM" id="MobiDB-lite"/>
    </source>
</evidence>
<feature type="region of interest" description="Disordered" evidence="1">
    <location>
        <begin position="285"/>
        <end position="312"/>
    </location>
</feature>
<feature type="compositionally biased region" description="Polar residues" evidence="1">
    <location>
        <begin position="293"/>
        <end position="312"/>
    </location>
</feature>
<name>A0A024UZV2_PLAFA</name>
<sequence length="580" mass="68667">MRRNISMLKYHILYKKALKPTWFQEYRKNEVNFFFLFDRKRNIISGNISENKDMKIKHVEDTKLKSVKKNKNVQEEENDEDVYVLNGKPLYAQKNKKSKDEIKNKVSSLKKIKYLTNTDNFFYARLNESLSKTKKNKPDKKEIIEKEEYNNTDQIIQEIEYKKVNDENNKQKNISTYIYSTENIQDNQNVEDNQNSPCVDNIKSDIYNELTNSHNNINKNNNAIINNDNNKCTEKMPGESKQMFSGNFVNLTNNIRIDENKLNIEGNHDRLTTNNIYNNKQVNEKEENKIHSNKSNNEYNEQSNDLNIKNFPNDNKSTKQDIFEVLNKINNEKDKKEVEKFLNYFLLYKNNNPSNILGNFVSFYFCNILSEDLKDLKYSYYDGVKLCVNTFLNSLRELNENQISKMTNVYLEEYFLNIFRILKDHNLNLHFDNIEIINIKLLSVYNILGLIRNINGKRNFQKKKNIKKFLYQYICIDNKDVALLKSKNRIKFLSNIIKNGVTTRMHILVTLSYDLSSYDNVSSNIITKNNIKNTTMELIFENQLENPNFSIQSNDTLNLKSSGWYLVDINQILNENLPYE</sequence>
<dbReference type="OrthoDB" id="370860at2759"/>
<reference evidence="2 3" key="1">
    <citation type="submission" date="2013-02" db="EMBL/GenBank/DDBJ databases">
        <title>The Genome Annotation of Plasmodium falciparum Vietnam Oak-Knoll (FVO).</title>
        <authorList>
            <consortium name="The Broad Institute Genome Sequencing Platform"/>
            <consortium name="The Broad Institute Genome Sequencing Center for Infectious Disease"/>
            <person name="Neafsey D."/>
            <person name="Hoffman S."/>
            <person name="Volkman S."/>
            <person name="Rosenthal P."/>
            <person name="Walker B."/>
            <person name="Young S.K."/>
            <person name="Zeng Q."/>
            <person name="Gargeya S."/>
            <person name="Fitzgerald M."/>
            <person name="Haas B."/>
            <person name="Abouelleil A."/>
            <person name="Allen A.W."/>
            <person name="Alvarado L."/>
            <person name="Arachchi H.M."/>
            <person name="Berlin A.M."/>
            <person name="Chapman S.B."/>
            <person name="Gainer-Dewar J."/>
            <person name="Goldberg J."/>
            <person name="Griggs A."/>
            <person name="Gujja S."/>
            <person name="Hansen M."/>
            <person name="Howarth C."/>
            <person name="Imamovic A."/>
            <person name="Ireland A."/>
            <person name="Larimer J."/>
            <person name="McCowan C."/>
            <person name="Murphy C."/>
            <person name="Pearson M."/>
            <person name="Poon T.W."/>
            <person name="Priest M."/>
            <person name="Roberts A."/>
            <person name="Saif S."/>
            <person name="Shea T."/>
            <person name="Sisk P."/>
            <person name="Sykes S."/>
            <person name="Wortman J."/>
            <person name="Nusbaum C."/>
            <person name="Birren B."/>
        </authorList>
    </citation>
    <scope>NUCLEOTIDE SEQUENCE [LARGE SCALE GENOMIC DNA]</scope>
    <source>
        <strain evidence="3">Vietnam Oak-Knoll (FVO)</strain>
    </source>
</reference>
<proteinExistence type="predicted"/>
<accession>A0A024UZV2</accession>
<dbReference type="Proteomes" id="UP000030690">
    <property type="component" value="Unassembled WGS sequence"/>
</dbReference>
<evidence type="ECO:0000313" key="3">
    <source>
        <dbReference type="Proteomes" id="UP000030690"/>
    </source>
</evidence>
<reference evidence="2 3" key="2">
    <citation type="submission" date="2013-02" db="EMBL/GenBank/DDBJ databases">
        <title>The Genome Sequence of Plasmodium falciparum Vietnam Oak-Knoll (FVO).</title>
        <authorList>
            <consortium name="The Broad Institute Genome Sequencing Platform"/>
            <consortium name="The Broad Institute Genome Sequencing Center for Infectious Disease"/>
            <person name="Neafsey D."/>
            <person name="Cheeseman I."/>
            <person name="Volkman S."/>
            <person name="Adams J."/>
            <person name="Walker B."/>
            <person name="Young S.K."/>
            <person name="Zeng Q."/>
            <person name="Gargeya S."/>
            <person name="Fitzgerald M."/>
            <person name="Haas B."/>
            <person name="Abouelleil A."/>
            <person name="Alvarado L."/>
            <person name="Arachchi H.M."/>
            <person name="Berlin A.M."/>
            <person name="Chapman S.B."/>
            <person name="Dewar J."/>
            <person name="Goldberg J."/>
            <person name="Griggs A."/>
            <person name="Gujja S."/>
            <person name="Hansen M."/>
            <person name="Howarth C."/>
            <person name="Imamovic A."/>
            <person name="Larimer J."/>
            <person name="McCowan C."/>
            <person name="Murphy C."/>
            <person name="Neiman D."/>
            <person name="Pearson M."/>
            <person name="Priest M."/>
            <person name="Roberts A."/>
            <person name="Saif S."/>
            <person name="Shea T."/>
            <person name="Sisk P."/>
            <person name="Sykes S."/>
            <person name="Wortman J."/>
            <person name="Nusbaum C."/>
            <person name="Birren B."/>
        </authorList>
    </citation>
    <scope>NUCLEOTIDE SEQUENCE [LARGE SCALE GENOMIC DNA]</scope>
    <source>
        <strain evidence="3">Vietnam Oak-Knoll (FVO)</strain>
    </source>
</reference>
<organism evidence="2 3">
    <name type="scientific">Plasmodium falciparum Vietnam Oak-Knoll</name>
    <name type="common">FVO</name>
    <dbReference type="NCBI Taxonomy" id="1036723"/>
    <lineage>
        <taxon>Eukaryota</taxon>
        <taxon>Sar</taxon>
        <taxon>Alveolata</taxon>
        <taxon>Apicomplexa</taxon>
        <taxon>Aconoidasida</taxon>
        <taxon>Haemosporida</taxon>
        <taxon>Plasmodiidae</taxon>
        <taxon>Plasmodium</taxon>
        <taxon>Plasmodium (Laverania)</taxon>
    </lineage>
</organism>
<dbReference type="EMBL" id="KI925154">
    <property type="protein sequence ID" value="ETW15744.1"/>
    <property type="molecule type" value="Genomic_DNA"/>
</dbReference>
<protein>
    <submittedName>
        <fullName evidence="2">Uncharacterized protein</fullName>
    </submittedName>
</protein>